<dbReference type="AlphaFoldDB" id="A0A5F9CTD6"/>
<evidence type="ECO:0000256" key="12">
    <source>
        <dbReference type="ARBA" id="ARBA00023242"/>
    </source>
</evidence>
<gene>
    <name evidence="18" type="primary">CAMKK1</name>
</gene>
<dbReference type="PROSITE" id="PS50011">
    <property type="entry name" value="PROTEIN_KINASE_DOM"/>
    <property type="match status" value="1"/>
</dbReference>
<dbReference type="InterPro" id="IPR000719">
    <property type="entry name" value="Prot_kinase_dom"/>
</dbReference>
<name>A0A5F9CTD6_RABIT</name>
<evidence type="ECO:0000256" key="14">
    <source>
        <dbReference type="ARBA" id="ARBA00047430"/>
    </source>
</evidence>
<dbReference type="Proteomes" id="UP000001811">
    <property type="component" value="Chromosome 19"/>
</dbReference>
<evidence type="ECO:0000256" key="5">
    <source>
        <dbReference type="ARBA" id="ARBA00022527"/>
    </source>
</evidence>
<keyword evidence="5" id="KW-0723">Serine/threonine-protein kinase</keyword>
<evidence type="ECO:0000256" key="7">
    <source>
        <dbReference type="ARBA" id="ARBA00022679"/>
    </source>
</evidence>
<dbReference type="GeneTree" id="ENSGT00940000154890"/>
<keyword evidence="19" id="KW-1185">Reference proteome</keyword>
<reference evidence="18" key="3">
    <citation type="submission" date="2025-09" db="UniProtKB">
        <authorList>
            <consortium name="Ensembl"/>
        </authorList>
    </citation>
    <scope>IDENTIFICATION</scope>
    <source>
        <strain evidence="18">Thorbecke</strain>
    </source>
</reference>
<dbReference type="Ensembl" id="ENSOCUT00000062262.1">
    <property type="protein sequence ID" value="ENSOCUP00000037022.1"/>
    <property type="gene ID" value="ENSOCUG00000012043.4"/>
</dbReference>
<sequence>MSRERLLLCPSPLPHPGPETSGQSLPFSLSLRAGCPLLPPPTHAAPQLHPLHCRPSRKTSSHFPLQLASASMACPRRPCQGHLQCPCCQIQVDTSAQTLLGPWVPDAAAQAPSLVRFPSSSPKTQLSWFPRHLWQGLQPSAQVCLSQLQSLRCSLPTGEARVAEVPVPILQVPSQATQKTPVAQAMEGGPTVCCQDPRAELVERVAAIDVACLEEAAEDPEPASNGVAPPPRPRAASVIPGSASRPPPARPSLSARKFSLQERPAGSCLDARAGPYATGPTSHISPRAWRRPTIESHHVAISDAEDCVQLNQYKLQSEIGKGAYGVVRLVYNESEDRHYAMKVLSKKKLLKQYGFPRRPPPRGSQAAQGGPAKQLLPLERVYQEIAILKKLDHVNVVKLIEVLDDPAEDNLYLVFDLLRKGPVMDVPCDKPFPEEQARLYLRDVVLGLEYLHCQKIVHRDIKPSNLLLGDDGHVKIADFGVSNQFEGNDAQLSSTAGTPAFMAPEAISDSGQSFSGKALDVWATGVTLYCFVYGKCPFIDDYILALHKKIKNEAVVFPEQPEVSEELKDLILKMLDKNPETRIGVPDIKLHPWVTKNGEEPLPSEEEHCSVVEVTEEEVKNSVKLIPSWTTVERRVWRRGHELGAPRRPRRRGCVLSPCMRPGPPAARSSCASRGLPPSCDSRPCGQGAGPCSPSPGPSPVVLHDLRACTSRDRIRMCVV</sequence>
<accession>A0A5F9CTD6</accession>
<comment type="subcellular location">
    <subcellularLocation>
        <location evidence="2">Cytoplasm</location>
    </subcellularLocation>
    <subcellularLocation>
        <location evidence="1">Nucleus</location>
    </subcellularLocation>
</comment>
<dbReference type="FunFam" id="1.10.510.10:FF:000091">
    <property type="entry name" value="Calcium/calmodulin-dependent protein kinase kinase 2 isoform 1"/>
    <property type="match status" value="1"/>
</dbReference>
<evidence type="ECO:0000256" key="4">
    <source>
        <dbReference type="ARBA" id="ARBA00022490"/>
    </source>
</evidence>
<dbReference type="SUPFAM" id="SSF56112">
    <property type="entry name" value="Protein kinase-like (PK-like)"/>
    <property type="match status" value="1"/>
</dbReference>
<keyword evidence="4" id="KW-0963">Cytoplasm</keyword>
<keyword evidence="7" id="KW-0808">Transferase</keyword>
<evidence type="ECO:0000256" key="13">
    <source>
        <dbReference type="ARBA" id="ARBA00047307"/>
    </source>
</evidence>
<keyword evidence="12" id="KW-0539">Nucleus</keyword>
<reference evidence="18" key="2">
    <citation type="submission" date="2025-08" db="UniProtKB">
        <authorList>
            <consortium name="Ensembl"/>
        </authorList>
    </citation>
    <scope>IDENTIFICATION</scope>
    <source>
        <strain evidence="18">Thorbecke</strain>
    </source>
</reference>
<dbReference type="EMBL" id="AAGW02049707">
    <property type="status" value="NOT_ANNOTATED_CDS"/>
    <property type="molecule type" value="Genomic_DNA"/>
</dbReference>
<evidence type="ECO:0000259" key="17">
    <source>
        <dbReference type="PROSITE" id="PS50011"/>
    </source>
</evidence>
<organism evidence="18 19">
    <name type="scientific">Oryctolagus cuniculus</name>
    <name type="common">Rabbit</name>
    <dbReference type="NCBI Taxonomy" id="9986"/>
    <lineage>
        <taxon>Eukaryota</taxon>
        <taxon>Metazoa</taxon>
        <taxon>Chordata</taxon>
        <taxon>Craniata</taxon>
        <taxon>Vertebrata</taxon>
        <taxon>Euteleostomi</taxon>
        <taxon>Mammalia</taxon>
        <taxon>Eutheria</taxon>
        <taxon>Euarchontoglires</taxon>
        <taxon>Glires</taxon>
        <taxon>Lagomorpha</taxon>
        <taxon>Leporidae</taxon>
        <taxon>Oryctolagus</taxon>
    </lineage>
</organism>
<dbReference type="InParanoid" id="A0A5F9CTD6"/>
<dbReference type="GO" id="GO:0005654">
    <property type="term" value="C:nucleoplasm"/>
    <property type="evidence" value="ECO:0007669"/>
    <property type="project" value="UniProtKB-ARBA"/>
</dbReference>
<dbReference type="Bgee" id="ENSOCUG00000012043">
    <property type="expression patterns" value="Expressed in frontal cortex and 16 other cell types or tissues"/>
</dbReference>
<dbReference type="GO" id="GO:0005524">
    <property type="term" value="F:ATP binding"/>
    <property type="evidence" value="ECO:0007669"/>
    <property type="project" value="UniProtKB-UniRule"/>
</dbReference>
<keyword evidence="11" id="KW-0112">Calmodulin-binding</keyword>
<dbReference type="GO" id="GO:0005737">
    <property type="term" value="C:cytoplasm"/>
    <property type="evidence" value="ECO:0007669"/>
    <property type="project" value="UniProtKB-SubCell"/>
</dbReference>
<evidence type="ECO:0000256" key="16">
    <source>
        <dbReference type="SAM" id="MobiDB-lite"/>
    </source>
</evidence>
<dbReference type="PROSITE" id="PS00108">
    <property type="entry name" value="PROTEIN_KINASE_ST"/>
    <property type="match status" value="1"/>
</dbReference>
<evidence type="ECO:0000256" key="10">
    <source>
        <dbReference type="ARBA" id="ARBA00022840"/>
    </source>
</evidence>
<dbReference type="EMBL" id="AAGW02049706">
    <property type="status" value="NOT_ANNOTATED_CDS"/>
    <property type="molecule type" value="Genomic_DNA"/>
</dbReference>
<feature type="binding site" evidence="15">
    <location>
        <position position="342"/>
    </location>
    <ligand>
        <name>ATP</name>
        <dbReference type="ChEBI" id="CHEBI:30616"/>
    </ligand>
</feature>
<evidence type="ECO:0000256" key="9">
    <source>
        <dbReference type="ARBA" id="ARBA00022777"/>
    </source>
</evidence>
<reference evidence="18 19" key="1">
    <citation type="journal article" date="2011" name="Nature">
        <title>A high-resolution map of human evolutionary constraint using 29 mammals.</title>
        <authorList>
            <person name="Lindblad-Toh K."/>
            <person name="Garber M."/>
            <person name="Zuk O."/>
            <person name="Lin M.F."/>
            <person name="Parker B.J."/>
            <person name="Washietl S."/>
            <person name="Kheradpour P."/>
            <person name="Ernst J."/>
            <person name="Jordan G."/>
            <person name="Mauceli E."/>
            <person name="Ward L.D."/>
            <person name="Lowe C.B."/>
            <person name="Holloway A.K."/>
            <person name="Clamp M."/>
            <person name="Gnerre S."/>
            <person name="Alfoldi J."/>
            <person name="Beal K."/>
            <person name="Chang J."/>
            <person name="Clawson H."/>
            <person name="Cuff J."/>
            <person name="Di Palma F."/>
            <person name="Fitzgerald S."/>
            <person name="Flicek P."/>
            <person name="Guttman M."/>
            <person name="Hubisz M.J."/>
            <person name="Jaffe D.B."/>
            <person name="Jungreis I."/>
            <person name="Kent W.J."/>
            <person name="Kostka D."/>
            <person name="Lara M."/>
            <person name="Martins A.L."/>
            <person name="Massingham T."/>
            <person name="Moltke I."/>
            <person name="Raney B.J."/>
            <person name="Rasmussen M.D."/>
            <person name="Robinson J."/>
            <person name="Stark A."/>
            <person name="Vilella A.J."/>
            <person name="Wen J."/>
            <person name="Xie X."/>
            <person name="Zody M.C."/>
            <person name="Baldwin J."/>
            <person name="Bloom T."/>
            <person name="Chin C.W."/>
            <person name="Heiman D."/>
            <person name="Nicol R."/>
            <person name="Nusbaum C."/>
            <person name="Young S."/>
            <person name="Wilkinson J."/>
            <person name="Worley K.C."/>
            <person name="Kovar C.L."/>
            <person name="Muzny D.M."/>
            <person name="Gibbs R.A."/>
            <person name="Cree A."/>
            <person name="Dihn H.H."/>
            <person name="Fowler G."/>
            <person name="Jhangiani S."/>
            <person name="Joshi V."/>
            <person name="Lee S."/>
            <person name="Lewis L.R."/>
            <person name="Nazareth L.V."/>
            <person name="Okwuonu G."/>
            <person name="Santibanez J."/>
            <person name="Warren W.C."/>
            <person name="Mardis E.R."/>
            <person name="Weinstock G.M."/>
            <person name="Wilson R.K."/>
            <person name="Delehaunty K."/>
            <person name="Dooling D."/>
            <person name="Fronik C."/>
            <person name="Fulton L."/>
            <person name="Fulton B."/>
            <person name="Graves T."/>
            <person name="Minx P."/>
            <person name="Sodergren E."/>
            <person name="Birney E."/>
            <person name="Margulies E.H."/>
            <person name="Herrero J."/>
            <person name="Green E.D."/>
            <person name="Haussler D."/>
            <person name="Siepel A."/>
            <person name="Goldman N."/>
            <person name="Pollard K.S."/>
            <person name="Pedersen J.S."/>
            <person name="Lander E.S."/>
            <person name="Kellis M."/>
        </authorList>
    </citation>
    <scope>NUCLEOTIDE SEQUENCE [LARGE SCALE GENOMIC DNA]</scope>
    <source>
        <strain evidence="18 19">Thorbecke inbred</strain>
    </source>
</reference>
<evidence type="ECO:0000256" key="8">
    <source>
        <dbReference type="ARBA" id="ARBA00022741"/>
    </source>
</evidence>
<evidence type="ECO:0000256" key="6">
    <source>
        <dbReference type="ARBA" id="ARBA00022553"/>
    </source>
</evidence>
<dbReference type="InterPro" id="IPR017441">
    <property type="entry name" value="Protein_kinase_ATP_BS"/>
</dbReference>
<dbReference type="SMR" id="A0A5F9CTD6"/>
<comment type="catalytic activity">
    <reaction evidence="14">
        <text>L-seryl-[protein] + ATP = O-phospho-L-seryl-[protein] + ADP + H(+)</text>
        <dbReference type="Rhea" id="RHEA:17989"/>
        <dbReference type="Rhea" id="RHEA-COMP:9863"/>
        <dbReference type="Rhea" id="RHEA-COMP:11604"/>
        <dbReference type="ChEBI" id="CHEBI:15378"/>
        <dbReference type="ChEBI" id="CHEBI:29999"/>
        <dbReference type="ChEBI" id="CHEBI:30616"/>
        <dbReference type="ChEBI" id="CHEBI:83421"/>
        <dbReference type="ChEBI" id="CHEBI:456216"/>
        <dbReference type="EC" id="2.7.11.17"/>
    </reaction>
</comment>
<evidence type="ECO:0000256" key="1">
    <source>
        <dbReference type="ARBA" id="ARBA00004123"/>
    </source>
</evidence>
<dbReference type="FunCoup" id="A0A5F9CTD6">
    <property type="interactions" value="793"/>
</dbReference>
<dbReference type="EC" id="2.7.11.17" evidence="3"/>
<dbReference type="STRING" id="9986.ENSOCUP00000037022"/>
<dbReference type="CDD" id="cd14200">
    <property type="entry name" value="STKc_CaMKK1"/>
    <property type="match status" value="1"/>
</dbReference>
<dbReference type="PANTHER" id="PTHR43895:SF26">
    <property type="entry name" value="CALCIUM_CALMODULIN DEPENDENT PROTEIN KINASE KINASE 1"/>
    <property type="match status" value="1"/>
</dbReference>
<dbReference type="SMART" id="SM00220">
    <property type="entry name" value="S_TKc"/>
    <property type="match status" value="1"/>
</dbReference>
<dbReference type="InterPro" id="IPR011009">
    <property type="entry name" value="Kinase-like_dom_sf"/>
</dbReference>
<keyword evidence="8 15" id="KW-0547">Nucleotide-binding</keyword>
<dbReference type="PROSITE" id="PS00107">
    <property type="entry name" value="PROTEIN_KINASE_ATP"/>
    <property type="match status" value="1"/>
</dbReference>
<proteinExistence type="predicted"/>
<dbReference type="GO" id="GO:0005516">
    <property type="term" value="F:calmodulin binding"/>
    <property type="evidence" value="ECO:0007669"/>
    <property type="project" value="UniProtKB-KW"/>
</dbReference>
<keyword evidence="10 15" id="KW-0067">ATP-binding</keyword>
<feature type="region of interest" description="Disordered" evidence="16">
    <location>
        <begin position="217"/>
        <end position="253"/>
    </location>
</feature>
<dbReference type="Pfam" id="PF00069">
    <property type="entry name" value="Pkinase"/>
    <property type="match status" value="1"/>
</dbReference>
<dbReference type="Gene3D" id="3.30.200.20">
    <property type="entry name" value="Phosphorylase Kinase, domain 1"/>
    <property type="match status" value="1"/>
</dbReference>
<dbReference type="FunFam" id="3.30.200.20:FF:000429">
    <property type="entry name" value="Calcium/calmodulin-dependent protein kinase kinase"/>
    <property type="match status" value="1"/>
</dbReference>
<comment type="catalytic activity">
    <reaction evidence="13">
        <text>L-threonyl-[protein] + ATP = O-phospho-L-threonyl-[protein] + ADP + H(+)</text>
        <dbReference type="Rhea" id="RHEA:46608"/>
        <dbReference type="Rhea" id="RHEA-COMP:11060"/>
        <dbReference type="Rhea" id="RHEA-COMP:11605"/>
        <dbReference type="ChEBI" id="CHEBI:15378"/>
        <dbReference type="ChEBI" id="CHEBI:30013"/>
        <dbReference type="ChEBI" id="CHEBI:30616"/>
        <dbReference type="ChEBI" id="CHEBI:61977"/>
        <dbReference type="ChEBI" id="CHEBI:456216"/>
        <dbReference type="EC" id="2.7.11.17"/>
    </reaction>
</comment>
<evidence type="ECO:0000313" key="18">
    <source>
        <dbReference type="Ensembl" id="ENSOCUP00000037022.1"/>
    </source>
</evidence>
<dbReference type="GO" id="GO:0061762">
    <property type="term" value="P:CAMKK-AMPK signaling cascade"/>
    <property type="evidence" value="ECO:0007669"/>
    <property type="project" value="TreeGrafter"/>
</dbReference>
<feature type="domain" description="Protein kinase" evidence="17">
    <location>
        <begin position="313"/>
        <end position="594"/>
    </location>
</feature>
<dbReference type="PANTHER" id="PTHR43895">
    <property type="entry name" value="CALCIUM/CALMODULIN-DEPENDENT PROTEIN KINASE KINASE-RELATED"/>
    <property type="match status" value="1"/>
</dbReference>
<evidence type="ECO:0000256" key="15">
    <source>
        <dbReference type="PROSITE-ProRule" id="PRU10141"/>
    </source>
</evidence>
<keyword evidence="9" id="KW-0418">Kinase</keyword>
<dbReference type="GO" id="GO:0004683">
    <property type="term" value="F:calcium/calmodulin-dependent protein kinase activity"/>
    <property type="evidence" value="ECO:0007669"/>
    <property type="project" value="UniProtKB-EC"/>
</dbReference>
<evidence type="ECO:0000313" key="19">
    <source>
        <dbReference type="Proteomes" id="UP000001811"/>
    </source>
</evidence>
<dbReference type="Gene3D" id="1.10.510.10">
    <property type="entry name" value="Transferase(Phosphotransferase) domain 1"/>
    <property type="match status" value="1"/>
</dbReference>
<evidence type="ECO:0000256" key="2">
    <source>
        <dbReference type="ARBA" id="ARBA00004496"/>
    </source>
</evidence>
<evidence type="ECO:0000256" key="3">
    <source>
        <dbReference type="ARBA" id="ARBA00012434"/>
    </source>
</evidence>
<keyword evidence="6" id="KW-0597">Phosphoprotein</keyword>
<evidence type="ECO:0000256" key="11">
    <source>
        <dbReference type="ARBA" id="ARBA00022860"/>
    </source>
</evidence>
<dbReference type="InterPro" id="IPR008271">
    <property type="entry name" value="Ser/Thr_kinase_AS"/>
</dbReference>
<dbReference type="EMBL" id="AAGW02049705">
    <property type="status" value="NOT_ANNOTATED_CDS"/>
    <property type="molecule type" value="Genomic_DNA"/>
</dbReference>
<protein>
    <recommendedName>
        <fullName evidence="3">calcium/calmodulin-dependent protein kinase</fullName>
        <ecNumber evidence="3">2.7.11.17</ecNumber>
    </recommendedName>
</protein>